<organism evidence="2 3">
    <name type="scientific">Didymella pomorum</name>
    <dbReference type="NCBI Taxonomy" id="749634"/>
    <lineage>
        <taxon>Eukaryota</taxon>
        <taxon>Fungi</taxon>
        <taxon>Dikarya</taxon>
        <taxon>Ascomycota</taxon>
        <taxon>Pezizomycotina</taxon>
        <taxon>Dothideomycetes</taxon>
        <taxon>Pleosporomycetidae</taxon>
        <taxon>Pleosporales</taxon>
        <taxon>Pleosporineae</taxon>
        <taxon>Didymellaceae</taxon>
        <taxon>Didymella</taxon>
    </lineage>
</organism>
<evidence type="ECO:0000313" key="2">
    <source>
        <dbReference type="EMBL" id="KAJ4402476.1"/>
    </source>
</evidence>
<feature type="region of interest" description="Disordered" evidence="1">
    <location>
        <begin position="38"/>
        <end position="75"/>
    </location>
</feature>
<comment type="caution">
    <text evidence="2">The sequence shown here is derived from an EMBL/GenBank/DDBJ whole genome shotgun (WGS) entry which is preliminary data.</text>
</comment>
<protein>
    <submittedName>
        <fullName evidence="2">Uncharacterized protein</fullName>
    </submittedName>
</protein>
<name>A0A9W8Z9J9_9PLEO</name>
<gene>
    <name evidence="2" type="ORF">N0V91_007190</name>
</gene>
<dbReference type="AlphaFoldDB" id="A0A9W8Z9J9"/>
<keyword evidence="3" id="KW-1185">Reference proteome</keyword>
<sequence length="223" mass="25520">MAQYASFDQAWTVQICAINHWFLLTCNNNEHIYLEDNEEKADNDEEEEGFGEAEEEEGFDGEKEEQNEDGSAYNDLEVEEDTLGGMTGAVEHLRDRETAAVLVSTLYHELRDTAGNASDLEVKTMLDQALLYADLHASVPFPDTLWTQMRGMVKRMPRDSKHADWDDKVEHDWIQRLKRALKLTLVKQKIEGQDRPEVQKEGAGDICSHLRAAWRGMYLCPVT</sequence>
<accession>A0A9W8Z9J9</accession>
<dbReference type="Proteomes" id="UP001140510">
    <property type="component" value="Unassembled WGS sequence"/>
</dbReference>
<proteinExistence type="predicted"/>
<evidence type="ECO:0000256" key="1">
    <source>
        <dbReference type="SAM" id="MobiDB-lite"/>
    </source>
</evidence>
<dbReference type="EMBL" id="JAPEVA010000061">
    <property type="protein sequence ID" value="KAJ4402476.1"/>
    <property type="molecule type" value="Genomic_DNA"/>
</dbReference>
<reference evidence="2" key="1">
    <citation type="submission" date="2022-10" db="EMBL/GenBank/DDBJ databases">
        <title>Tapping the CABI collections for fungal endophytes: first genome assemblies for Collariella, Neodidymelliopsis, Ascochyta clinopodiicola, Didymella pomorum, Didymosphaeria variabile, Neocosmospora piperis and Neocucurbitaria cava.</title>
        <authorList>
            <person name="Hill R."/>
        </authorList>
    </citation>
    <scope>NUCLEOTIDE SEQUENCE</scope>
    <source>
        <strain evidence="2">IMI 355091</strain>
    </source>
</reference>
<evidence type="ECO:0000313" key="3">
    <source>
        <dbReference type="Proteomes" id="UP001140510"/>
    </source>
</evidence>
<dbReference type="OrthoDB" id="8062037at2759"/>
<feature type="compositionally biased region" description="Acidic residues" evidence="1">
    <location>
        <begin position="38"/>
        <end position="68"/>
    </location>
</feature>